<keyword evidence="2" id="KW-1185">Reference proteome</keyword>
<reference evidence="1 2" key="1">
    <citation type="journal article" date="2012" name="Genome Biol.">
        <title>Sequencing three crocodilian genomes to illuminate the evolution of archosaurs and amniotes.</title>
        <authorList>
            <person name="St John J.A."/>
            <person name="Braun E.L."/>
            <person name="Isberg S.R."/>
            <person name="Miles L.G."/>
            <person name="Chong A.Y."/>
            <person name="Gongora J."/>
            <person name="Dalzell P."/>
            <person name="Moran C."/>
            <person name="Bed'hom B."/>
            <person name="Abzhanov A."/>
            <person name="Burgess S.C."/>
            <person name="Cooksey A.M."/>
            <person name="Castoe T.A."/>
            <person name="Crawford N.G."/>
            <person name="Densmore L.D."/>
            <person name="Drew J.C."/>
            <person name="Edwards S.V."/>
            <person name="Faircloth B.C."/>
            <person name="Fujita M.K."/>
            <person name="Greenwold M.J."/>
            <person name="Hoffmann F.G."/>
            <person name="Howard J.M."/>
            <person name="Iguchi T."/>
            <person name="Janes D.E."/>
            <person name="Khan S.Y."/>
            <person name="Kohno S."/>
            <person name="de Koning A.J."/>
            <person name="Lance S.L."/>
            <person name="McCarthy F.M."/>
            <person name="McCormack J.E."/>
            <person name="Merchant M.E."/>
            <person name="Peterson D.G."/>
            <person name="Pollock D.D."/>
            <person name="Pourmand N."/>
            <person name="Raney B.J."/>
            <person name="Roessler K.A."/>
            <person name="Sanford J.R."/>
            <person name="Sawyer R.H."/>
            <person name="Schmidt C.J."/>
            <person name="Triplett E.W."/>
            <person name="Tuberville T.D."/>
            <person name="Venegas-Anaya M."/>
            <person name="Howard J.T."/>
            <person name="Jarvis E.D."/>
            <person name="Guillette L.J.Jr."/>
            <person name="Glenn T.C."/>
            <person name="Green R.E."/>
            <person name="Ray D.A."/>
        </authorList>
    </citation>
    <scope>NUCLEOTIDE SEQUENCE [LARGE SCALE GENOMIC DNA]</scope>
    <source>
        <strain evidence="1">KSC_2009_1</strain>
    </source>
</reference>
<dbReference type="EMBL" id="AKHW03000533">
    <property type="protein sequence ID" value="KYO45783.1"/>
    <property type="molecule type" value="Genomic_DNA"/>
</dbReference>
<organism evidence="1 2">
    <name type="scientific">Alligator mississippiensis</name>
    <name type="common">American alligator</name>
    <dbReference type="NCBI Taxonomy" id="8496"/>
    <lineage>
        <taxon>Eukaryota</taxon>
        <taxon>Metazoa</taxon>
        <taxon>Chordata</taxon>
        <taxon>Craniata</taxon>
        <taxon>Vertebrata</taxon>
        <taxon>Euteleostomi</taxon>
        <taxon>Archelosauria</taxon>
        <taxon>Archosauria</taxon>
        <taxon>Crocodylia</taxon>
        <taxon>Alligatoridae</taxon>
        <taxon>Alligatorinae</taxon>
        <taxon>Alligator</taxon>
    </lineage>
</organism>
<comment type="caution">
    <text evidence="1">The sequence shown here is derived from an EMBL/GenBank/DDBJ whole genome shotgun (WGS) entry which is preliminary data.</text>
</comment>
<dbReference type="Proteomes" id="UP000050525">
    <property type="component" value="Unassembled WGS sequence"/>
</dbReference>
<accession>A0A151P9S5</accession>
<protein>
    <submittedName>
        <fullName evidence="1">Uncharacterized protein</fullName>
    </submittedName>
</protein>
<evidence type="ECO:0000313" key="1">
    <source>
        <dbReference type="EMBL" id="KYO45783.1"/>
    </source>
</evidence>
<gene>
    <name evidence="1" type="ORF">Y1Q_0021431</name>
</gene>
<evidence type="ECO:0000313" key="2">
    <source>
        <dbReference type="Proteomes" id="UP000050525"/>
    </source>
</evidence>
<dbReference type="AlphaFoldDB" id="A0A151P9S5"/>
<sequence>MVTGPLAHAVGKHIIFVANLTILLQSKKQDNIIPKNQRCLCCFISQVLPSTQVDNLFTTSSKAKIPTPDTYVAYLAYQALQVPPELMDYQGLMDVLVFQEEMVEMAGREKRVKKGMQVLEARLGL</sequence>
<proteinExistence type="predicted"/>
<name>A0A151P9S5_ALLMI</name>